<proteinExistence type="predicted"/>
<dbReference type="KEGG" id="ntp:CRH09_27420"/>
<dbReference type="AlphaFoldDB" id="A0A291RPU0"/>
<evidence type="ECO:0000313" key="1">
    <source>
        <dbReference type="EMBL" id="ATL69357.1"/>
    </source>
</evidence>
<evidence type="ECO:0000313" key="2">
    <source>
        <dbReference type="Proteomes" id="UP000221961"/>
    </source>
</evidence>
<reference evidence="1 2" key="1">
    <citation type="submission" date="2017-10" db="EMBL/GenBank/DDBJ databases">
        <title>Comparative genomics between pathogenic Norcardia.</title>
        <authorList>
            <person name="Zeng L."/>
        </authorList>
    </citation>
    <scope>NUCLEOTIDE SEQUENCE [LARGE SCALE GENOMIC DNA]</scope>
    <source>
        <strain evidence="1 2">NC_YFY_NT001</strain>
    </source>
</reference>
<dbReference type="EMBL" id="CP023778">
    <property type="protein sequence ID" value="ATL69357.1"/>
    <property type="molecule type" value="Genomic_DNA"/>
</dbReference>
<sequence>MTPMQGDIRHSDDIIDQLVAVLLVGVLHFVMDDERPTGILARSRNVMTADSYLAFTHLSDEIDSVGLARLSSYSTGGPTQFFCRSRAEAAQFFDGFRIYRPRHGTPAVRRLRTIPFISHCSEARRDFSQRYSALSNMRVGFAEFMTDGEYRLAVA</sequence>
<dbReference type="Pfam" id="PF04672">
    <property type="entry name" value="Methyltransf_19"/>
    <property type="match status" value="1"/>
</dbReference>
<organism evidence="1 2">
    <name type="scientific">Nocardia terpenica</name>
    <dbReference type="NCBI Taxonomy" id="455432"/>
    <lineage>
        <taxon>Bacteria</taxon>
        <taxon>Bacillati</taxon>
        <taxon>Actinomycetota</taxon>
        <taxon>Actinomycetes</taxon>
        <taxon>Mycobacteriales</taxon>
        <taxon>Nocardiaceae</taxon>
        <taxon>Nocardia</taxon>
    </lineage>
</organism>
<protein>
    <submittedName>
        <fullName evidence="1">Uncharacterized protein</fullName>
    </submittedName>
</protein>
<accession>A0A291RPU0</accession>
<gene>
    <name evidence="1" type="ORF">CRH09_27420</name>
</gene>
<dbReference type="SUPFAM" id="SSF53335">
    <property type="entry name" value="S-adenosyl-L-methionine-dependent methyltransferases"/>
    <property type="match status" value="1"/>
</dbReference>
<dbReference type="InterPro" id="IPR029063">
    <property type="entry name" value="SAM-dependent_MTases_sf"/>
</dbReference>
<dbReference type="Proteomes" id="UP000221961">
    <property type="component" value="Chromosome"/>
</dbReference>
<name>A0A291RPU0_9NOCA</name>
<dbReference type="Gene3D" id="3.40.50.150">
    <property type="entry name" value="Vaccinia Virus protein VP39"/>
    <property type="match status" value="1"/>
</dbReference>
<dbReference type="InterPro" id="IPR006764">
    <property type="entry name" value="SAM_dep_MeTrfase_SAV2177_type"/>
</dbReference>